<feature type="compositionally biased region" description="Polar residues" evidence="1">
    <location>
        <begin position="51"/>
        <end position="60"/>
    </location>
</feature>
<dbReference type="Proteomes" id="UP001222325">
    <property type="component" value="Unassembled WGS sequence"/>
</dbReference>
<gene>
    <name evidence="2" type="ORF">B0H15DRAFT_806602</name>
</gene>
<reference evidence="2" key="1">
    <citation type="submission" date="2023-03" db="EMBL/GenBank/DDBJ databases">
        <title>Massive genome expansion in bonnet fungi (Mycena s.s.) driven by repeated elements and novel gene families across ecological guilds.</title>
        <authorList>
            <consortium name="Lawrence Berkeley National Laboratory"/>
            <person name="Harder C.B."/>
            <person name="Miyauchi S."/>
            <person name="Viragh M."/>
            <person name="Kuo A."/>
            <person name="Thoen E."/>
            <person name="Andreopoulos B."/>
            <person name="Lu D."/>
            <person name="Skrede I."/>
            <person name="Drula E."/>
            <person name="Henrissat B."/>
            <person name="Morin E."/>
            <person name="Kohler A."/>
            <person name="Barry K."/>
            <person name="LaButti K."/>
            <person name="Morin E."/>
            <person name="Salamov A."/>
            <person name="Lipzen A."/>
            <person name="Mereny Z."/>
            <person name="Hegedus B."/>
            <person name="Baldrian P."/>
            <person name="Stursova M."/>
            <person name="Weitz H."/>
            <person name="Taylor A."/>
            <person name="Grigoriev I.V."/>
            <person name="Nagy L.G."/>
            <person name="Martin F."/>
            <person name="Kauserud H."/>
        </authorList>
    </citation>
    <scope>NUCLEOTIDE SEQUENCE</scope>
    <source>
        <strain evidence="2">CBHHK173m</strain>
    </source>
</reference>
<feature type="region of interest" description="Disordered" evidence="1">
    <location>
        <begin position="33"/>
        <end position="108"/>
    </location>
</feature>
<protein>
    <submittedName>
        <fullName evidence="2">Uncharacterized protein</fullName>
    </submittedName>
</protein>
<proteinExistence type="predicted"/>
<dbReference type="AlphaFoldDB" id="A0AAD6XIV6"/>
<evidence type="ECO:0000313" key="2">
    <source>
        <dbReference type="EMBL" id="KAJ7074869.1"/>
    </source>
</evidence>
<evidence type="ECO:0000256" key="1">
    <source>
        <dbReference type="SAM" id="MobiDB-lite"/>
    </source>
</evidence>
<keyword evidence="3" id="KW-1185">Reference proteome</keyword>
<accession>A0AAD6XIV6</accession>
<organism evidence="2 3">
    <name type="scientific">Mycena belliarum</name>
    <dbReference type="NCBI Taxonomy" id="1033014"/>
    <lineage>
        <taxon>Eukaryota</taxon>
        <taxon>Fungi</taxon>
        <taxon>Dikarya</taxon>
        <taxon>Basidiomycota</taxon>
        <taxon>Agaricomycotina</taxon>
        <taxon>Agaricomycetes</taxon>
        <taxon>Agaricomycetidae</taxon>
        <taxon>Agaricales</taxon>
        <taxon>Marasmiineae</taxon>
        <taxon>Mycenaceae</taxon>
        <taxon>Mycena</taxon>
    </lineage>
</organism>
<name>A0AAD6XIV6_9AGAR</name>
<dbReference type="EMBL" id="JARJCN010000109">
    <property type="protein sequence ID" value="KAJ7074869.1"/>
    <property type="molecule type" value="Genomic_DNA"/>
</dbReference>
<sequence length="290" mass="31036">MFFPDEEEDEIYSLLPYNRARFYDACGVRVLKGSKPSPAQRSGAQVARPSSRCQRSSRTPGNGGGPSQSWEGKRNEVREATGRPTVPQPDASGNGVLHQGRGEGGIRVPHRTTIVSQQKVGIPSRKSLRASHSVRLETSSEVSVADAGVVIVVASSHPKMELEPVTQHGMCGPQSVLPPPAAPAYHCTLQRVLCVRGLDKRCDAHGSAAYARNVPGGAVDGKVCFARVARGASAPGLRNGCGTLAQRRREEVGDLALRSMRQPCRASPRPAGRRPLVNCPLPSGIPIWEF</sequence>
<feature type="compositionally biased region" description="Basic and acidic residues" evidence="1">
    <location>
        <begin position="71"/>
        <end position="81"/>
    </location>
</feature>
<evidence type="ECO:0000313" key="3">
    <source>
        <dbReference type="Proteomes" id="UP001222325"/>
    </source>
</evidence>
<comment type="caution">
    <text evidence="2">The sequence shown here is derived from an EMBL/GenBank/DDBJ whole genome shotgun (WGS) entry which is preliminary data.</text>
</comment>